<dbReference type="STRING" id="6186.A0A183JQ77"/>
<sequence>MLNSFNNNNHNFQSTDNEQFDVEKSHSFTNLQCDYTNKYVKSDCIGNTYLFGCVSTSSNFDSLPTLDYYNYSNYDYYEPTYHQRNDQSIDAISINKQTVDTSSWNIGNNSNIVDVIINPVNSINENCEFIESIRSKTNNNIIDYVLNNESWKLNSIKNISVTLENASLWESFDRLGTEMIVTKCGRLVNDYVKKTSDLTLLV</sequence>
<reference evidence="7 8" key="2">
    <citation type="submission" date="2018-11" db="EMBL/GenBank/DDBJ databases">
        <authorList>
            <consortium name="Pathogen Informatics"/>
        </authorList>
    </citation>
    <scope>NUCLEOTIDE SEQUENCE [LARGE SCALE GENOMIC DNA]</scope>
    <source>
        <strain evidence="7">Dakar</strain>
        <strain evidence="8">Dakar, Senegal</strain>
    </source>
</reference>
<keyword evidence="8" id="KW-1185">Reference proteome</keyword>
<dbReference type="GO" id="GO:0045893">
    <property type="term" value="P:positive regulation of DNA-templated transcription"/>
    <property type="evidence" value="ECO:0007669"/>
    <property type="project" value="InterPro"/>
</dbReference>
<keyword evidence="2 5" id="KW-0238">DNA-binding</keyword>
<accession>A0A183JQ77</accession>
<gene>
    <name evidence="7" type="ORF">SCUD_LOCUS4864</name>
</gene>
<evidence type="ECO:0000313" key="9">
    <source>
        <dbReference type="WBParaSite" id="SCUD_0000486401-mRNA-1"/>
    </source>
</evidence>
<dbReference type="Proteomes" id="UP000279833">
    <property type="component" value="Unassembled WGS sequence"/>
</dbReference>
<keyword evidence="1" id="KW-0805">Transcription regulation</keyword>
<evidence type="ECO:0000256" key="2">
    <source>
        <dbReference type="ARBA" id="ARBA00023125"/>
    </source>
</evidence>
<reference evidence="9" key="1">
    <citation type="submission" date="2016-06" db="UniProtKB">
        <authorList>
            <consortium name="WormBaseParasite"/>
        </authorList>
    </citation>
    <scope>IDENTIFICATION</scope>
</reference>
<evidence type="ECO:0000256" key="1">
    <source>
        <dbReference type="ARBA" id="ARBA00023015"/>
    </source>
</evidence>
<comment type="caution">
    <text evidence="5">Lacks conserved residue(s) required for the propagation of feature annotation.</text>
</comment>
<comment type="subcellular location">
    <subcellularLocation>
        <location evidence="5">Nucleus</location>
    </subcellularLocation>
</comment>
<dbReference type="GO" id="GO:0005634">
    <property type="term" value="C:nucleus"/>
    <property type="evidence" value="ECO:0007669"/>
    <property type="project" value="UniProtKB-SubCell"/>
</dbReference>
<dbReference type="PROSITE" id="PS50252">
    <property type="entry name" value="TBOX_3"/>
    <property type="match status" value="1"/>
</dbReference>
<keyword evidence="4 5" id="KW-0539">Nucleus</keyword>
<dbReference type="AlphaFoldDB" id="A0A183JQ77"/>
<evidence type="ECO:0000256" key="5">
    <source>
        <dbReference type="PROSITE-ProRule" id="PRU00201"/>
    </source>
</evidence>
<dbReference type="Pfam" id="PF00907">
    <property type="entry name" value="T-box"/>
    <property type="match status" value="1"/>
</dbReference>
<dbReference type="InterPro" id="IPR046360">
    <property type="entry name" value="T-box_DNA-bd"/>
</dbReference>
<evidence type="ECO:0000256" key="4">
    <source>
        <dbReference type="ARBA" id="ARBA00023242"/>
    </source>
</evidence>
<evidence type="ECO:0000256" key="3">
    <source>
        <dbReference type="ARBA" id="ARBA00023163"/>
    </source>
</evidence>
<dbReference type="InterPro" id="IPR008967">
    <property type="entry name" value="p53-like_TF_DNA-bd_sf"/>
</dbReference>
<protein>
    <submittedName>
        <fullName evidence="9">T-box domain-containing protein</fullName>
    </submittedName>
</protein>
<evidence type="ECO:0000313" key="8">
    <source>
        <dbReference type="Proteomes" id="UP000279833"/>
    </source>
</evidence>
<dbReference type="InterPro" id="IPR036960">
    <property type="entry name" value="T-box_sf"/>
</dbReference>
<dbReference type="GO" id="GO:0003700">
    <property type="term" value="F:DNA-binding transcription factor activity"/>
    <property type="evidence" value="ECO:0007669"/>
    <property type="project" value="InterPro"/>
</dbReference>
<dbReference type="EMBL" id="UZAK01006981">
    <property type="protein sequence ID" value="VDO91280.1"/>
    <property type="molecule type" value="Genomic_DNA"/>
</dbReference>
<name>A0A183JQ77_9TREM</name>
<evidence type="ECO:0000259" key="6">
    <source>
        <dbReference type="PROSITE" id="PS50252"/>
    </source>
</evidence>
<keyword evidence="3" id="KW-0804">Transcription</keyword>
<proteinExistence type="predicted"/>
<dbReference type="SUPFAM" id="SSF49417">
    <property type="entry name" value="p53-like transcription factors"/>
    <property type="match status" value="1"/>
</dbReference>
<dbReference type="GO" id="GO:0003677">
    <property type="term" value="F:DNA binding"/>
    <property type="evidence" value="ECO:0007669"/>
    <property type="project" value="UniProtKB-UniRule"/>
</dbReference>
<organism evidence="9">
    <name type="scientific">Schistosoma curassoni</name>
    <dbReference type="NCBI Taxonomy" id="6186"/>
    <lineage>
        <taxon>Eukaryota</taxon>
        <taxon>Metazoa</taxon>
        <taxon>Spiralia</taxon>
        <taxon>Lophotrochozoa</taxon>
        <taxon>Platyhelminthes</taxon>
        <taxon>Trematoda</taxon>
        <taxon>Digenea</taxon>
        <taxon>Strigeidida</taxon>
        <taxon>Schistosomatoidea</taxon>
        <taxon>Schistosomatidae</taxon>
        <taxon>Schistosoma</taxon>
    </lineage>
</organism>
<dbReference type="WBParaSite" id="SCUD_0000486401-mRNA-1">
    <property type="protein sequence ID" value="SCUD_0000486401-mRNA-1"/>
    <property type="gene ID" value="SCUD_0000486401"/>
</dbReference>
<evidence type="ECO:0000313" key="7">
    <source>
        <dbReference type="EMBL" id="VDO91280.1"/>
    </source>
</evidence>
<dbReference type="Gene3D" id="2.60.40.820">
    <property type="entry name" value="Transcription factor, T-box"/>
    <property type="match status" value="1"/>
</dbReference>
<feature type="domain" description="T-box" evidence="6">
    <location>
        <begin position="163"/>
        <end position="186"/>
    </location>
</feature>